<accession>A0A1Y1L2R3</accession>
<organism evidence="1">
    <name type="scientific">Photinus pyralis</name>
    <name type="common">Common eastern firefly</name>
    <name type="synonym">Lampyris pyralis</name>
    <dbReference type="NCBI Taxonomy" id="7054"/>
    <lineage>
        <taxon>Eukaryota</taxon>
        <taxon>Metazoa</taxon>
        <taxon>Ecdysozoa</taxon>
        <taxon>Arthropoda</taxon>
        <taxon>Hexapoda</taxon>
        <taxon>Insecta</taxon>
        <taxon>Pterygota</taxon>
        <taxon>Neoptera</taxon>
        <taxon>Endopterygota</taxon>
        <taxon>Coleoptera</taxon>
        <taxon>Polyphaga</taxon>
        <taxon>Elateriformia</taxon>
        <taxon>Elateroidea</taxon>
        <taxon>Lampyridae</taxon>
        <taxon>Lampyrinae</taxon>
        <taxon>Photinus</taxon>
    </lineage>
</organism>
<name>A0A1Y1L2R3_PHOPY</name>
<dbReference type="AlphaFoldDB" id="A0A1Y1L2R3"/>
<dbReference type="EMBL" id="GEZM01071351">
    <property type="protein sequence ID" value="JAV65876.1"/>
    <property type="molecule type" value="Transcribed_RNA"/>
</dbReference>
<sequence>MFPLVAFELIHRLLQSLQTMQSTHFDSARGKEVIRGYRAHASNLTILTAETSDDCPGSASRTNVLESPHNGDCCFVFDSWEYTKVAFEITAVFRRPTRWCFITNDARHCF</sequence>
<proteinExistence type="predicted"/>
<reference evidence="1" key="1">
    <citation type="journal article" date="2016" name="Sci. Rep.">
        <title>Molecular characterization of firefly nuptial gifts: a multi-omics approach sheds light on postcopulatory sexual selection.</title>
        <authorList>
            <person name="Al-Wathiqui N."/>
            <person name="Fallon T.R."/>
            <person name="South A."/>
            <person name="Weng J.K."/>
            <person name="Lewis S.M."/>
        </authorList>
    </citation>
    <scope>NUCLEOTIDE SEQUENCE</scope>
</reference>
<evidence type="ECO:0000313" key="1">
    <source>
        <dbReference type="EMBL" id="JAV65876.1"/>
    </source>
</evidence>
<protein>
    <submittedName>
        <fullName evidence="1">Uncharacterized protein</fullName>
    </submittedName>
</protein>